<feature type="region of interest" description="Disordered" evidence="1">
    <location>
        <begin position="1182"/>
        <end position="1204"/>
    </location>
</feature>
<feature type="region of interest" description="Disordered" evidence="1">
    <location>
        <begin position="530"/>
        <end position="591"/>
    </location>
</feature>
<feature type="compositionally biased region" description="Polar residues" evidence="1">
    <location>
        <begin position="404"/>
        <end position="413"/>
    </location>
</feature>
<feature type="region of interest" description="Disordered" evidence="1">
    <location>
        <begin position="1243"/>
        <end position="1300"/>
    </location>
</feature>
<feature type="region of interest" description="Disordered" evidence="1">
    <location>
        <begin position="795"/>
        <end position="841"/>
    </location>
</feature>
<feature type="compositionally biased region" description="Pro residues" evidence="1">
    <location>
        <begin position="888"/>
        <end position="904"/>
    </location>
</feature>
<feature type="region of interest" description="Disordered" evidence="1">
    <location>
        <begin position="369"/>
        <end position="413"/>
    </location>
</feature>
<evidence type="ECO:0000256" key="1">
    <source>
        <dbReference type="SAM" id="MobiDB-lite"/>
    </source>
</evidence>
<reference evidence="3" key="1">
    <citation type="submission" date="2019-02" db="EMBL/GenBank/DDBJ databases">
        <title>FDA dAtabase for Regulatory Grade micrObial Sequences (FDA-ARGOS): Supporting development and validation of Infectious Disease Dx tests.</title>
        <authorList>
            <person name="Duncan R."/>
            <person name="Fisher C."/>
            <person name="Tallon L."/>
            <person name="Sadzewicz L."/>
            <person name="Sengamalay N."/>
            <person name="Ott S."/>
            <person name="Godinez A."/>
            <person name="Nagaraj S."/>
            <person name="Vavikolanu K."/>
            <person name="Vyas G."/>
            <person name="Nadendla S."/>
            <person name="Aluvathingal J."/>
            <person name="Sichtig H."/>
        </authorList>
    </citation>
    <scope>NUCLEOTIDE SEQUENCE [LARGE SCALE GENOMIC DNA]</scope>
    <source>
        <strain evidence="3">FDAARGOS_360</strain>
    </source>
</reference>
<organism evidence="2 3">
    <name type="scientific">Leishmania donovani</name>
    <dbReference type="NCBI Taxonomy" id="5661"/>
    <lineage>
        <taxon>Eukaryota</taxon>
        <taxon>Discoba</taxon>
        <taxon>Euglenozoa</taxon>
        <taxon>Kinetoplastea</taxon>
        <taxon>Metakinetoplastina</taxon>
        <taxon>Trypanosomatida</taxon>
        <taxon>Trypanosomatidae</taxon>
        <taxon>Leishmaniinae</taxon>
        <taxon>Leishmania</taxon>
    </lineage>
</organism>
<gene>
    <name evidence="2" type="ORF">CGC20_23790</name>
</gene>
<feature type="region of interest" description="Disordered" evidence="1">
    <location>
        <begin position="870"/>
        <end position="913"/>
    </location>
</feature>
<feature type="compositionally biased region" description="Pro residues" evidence="1">
    <location>
        <begin position="570"/>
        <end position="583"/>
    </location>
</feature>
<evidence type="ECO:0000313" key="2">
    <source>
        <dbReference type="EMBL" id="TPP44235.1"/>
    </source>
</evidence>
<feature type="compositionally biased region" description="Polar residues" evidence="1">
    <location>
        <begin position="132"/>
        <end position="149"/>
    </location>
</feature>
<name>A0A504X9G2_LEIDO</name>
<feature type="region of interest" description="Disordered" evidence="1">
    <location>
        <begin position="1"/>
        <end position="21"/>
    </location>
</feature>
<feature type="compositionally biased region" description="Low complexity" evidence="1">
    <location>
        <begin position="377"/>
        <end position="387"/>
    </location>
</feature>
<feature type="compositionally biased region" description="Low complexity" evidence="1">
    <location>
        <begin position="810"/>
        <end position="826"/>
    </location>
</feature>
<proteinExistence type="predicted"/>
<sequence length="1583" mass="163502">MSSNPSSSPPPRVHSPQRLPQGIYGGAARALAVAACPLWTRGIAGDAGVPASAHSGYETNHSRSELAQAHQRHAHALPSPIKADPSTTGPPTPPQKPQRSSADLLVTVPTAAVTKSASDGPHATDHARPSTRARQQPQHLTQLSASTADEGSATAAAPPLWSVLPPWAQLDFAAFDGRKFSVDTAPISGGGEGGPPWELITAQNRITKPQPIQAERTRDSKARSYLRVQRQVPREQQSSSPQVRTAAGGVSIIADASSFASSPLFEWVPYDGWDDSDLCQGKGGGYYRRDASGRQYRVTHRLRPGDLSGPLAAMESGATTPGQTQGPDGVGGAAIPVTVNANPAVPSPQRTGEATCADLDAPQRGLQQQHRHKRRAAAPAANASPLAFRDTVTTDKPRGAPTRCGTSSFSTPSLRRHPCSVYTGVRSDGTLSIIMLEEYPGYTESTPAQPPRATASSPAFLATTAEGTPTVTGAREGHHSTTSPAPPTRQDWTWLPPKASAEQPALLPSADTDASRQLLATVPQSAAAGVAGATSSTNPHRQGPIGTGGVVNEGAAIRDACAGLTSGSPPRAPPTPMPPPPPESGDSPYAASRDRVDLTRLGVATATVNAAAVAASPMIALRGQSGSSVPPGGGRVFQRHWLPLGFCALPVAAGGDNGALAPVSSSGTPAVADVASRAAATMGAVMPESTEQTHLAGCDEGARRGPVPAVARTVWTTRVTDAAATGRKPLPAPARVIPSLTLFNPTELPSKGTTSASLSAPQSAESGCGGRGHQRTKSLLPAWCHVVAEALLSPLSPPKMHRPGQRRRTSTSGTTTAVTTTSNTVARDIHSRRWSAEARGGMPVGSTAKFVTAAERALAPQRAAVAASASAGPDVSVFGNANPTGRQIPPPAPLKTTKPTPPSLVPYSSEPDGVGGGRGIVRVVAETTTVDFDAHDAPHAYAQVLMEVQLSTSTTLCRFQGYHQRRRDGGDAVANPGVDDCGVGVGAPVAPVPTTTAASAKNNTDDTSWLNYGGARVGDPSASPTRFRAVGATWEKQGGHASTIARSIGAAVVSLHSDAARPHTRTCRPPVLESASAVTQLTMLAPDGTEMVVQEHTNERPSQRRHVQVGCCAGTTAASSGYAARKNSPYIMGGCANTGYLRFGDVATASPSAAVTTASGMLAKPAAAMRPSVIMRSPAVPAGLAGESEGGGDGGDVDHSSEGLVNTSQNTRFKGADGLGSLSIYAETVPLFQMLPAPIEGVPMSSSSLASPLQNRPEQQQPQGVSNVAKVSSVSRRLPTSSFSITEPTASSTMLPAPHSSANTRRIEGLVVVPGIAKVSGSDVASQYTMPHTNNAPLLFSEPEHPAVDNSSGSNDAQLEPKDPHLGLMPHCLSCTLLTSAGAQEPEDVYGRSMPSSSAVGAVTTALGCAVVPTLHASFTPGASTSIMPAPTEAHSACGSRPLQQHRWGGNYDSGSQCVSFRGADRSNNVSGCGLRLVGDDVEWLQGSFEDSASSPREEVQLSWGHLQRQPCTGKSSAARAVPPALHDAREGTAREKALAAHYRFERAVQPQPQRQGAFLSADEENCQAAAMLWAAQQMAVFD</sequence>
<feature type="compositionally biased region" description="Basic and acidic residues" evidence="1">
    <location>
        <begin position="827"/>
        <end position="836"/>
    </location>
</feature>
<evidence type="ECO:0000313" key="3">
    <source>
        <dbReference type="Proteomes" id="UP000318821"/>
    </source>
</evidence>
<feature type="compositionally biased region" description="Basic residues" evidence="1">
    <location>
        <begin position="799"/>
        <end position="809"/>
    </location>
</feature>
<feature type="compositionally biased region" description="Polar residues" evidence="1">
    <location>
        <begin position="1244"/>
        <end position="1300"/>
    </location>
</feature>
<comment type="caution">
    <text evidence="2">The sequence shown here is derived from an EMBL/GenBank/DDBJ whole genome shotgun (WGS) entry which is preliminary data.</text>
</comment>
<dbReference type="VEuPathDB" id="TriTrypDB:LdBPK_120460.1"/>
<feature type="region of interest" description="Disordered" evidence="1">
    <location>
        <begin position="1339"/>
        <end position="1362"/>
    </location>
</feature>
<accession>A0A504X9G2</accession>
<feature type="region of interest" description="Disordered" evidence="1">
    <location>
        <begin position="468"/>
        <end position="495"/>
    </location>
</feature>
<dbReference type="Proteomes" id="UP000318821">
    <property type="component" value="Unassembled WGS sequence"/>
</dbReference>
<feature type="region of interest" description="Disordered" evidence="1">
    <location>
        <begin position="51"/>
        <end position="153"/>
    </location>
</feature>
<protein>
    <submittedName>
        <fullName evidence="2">Uncharacterized protein</fullName>
    </submittedName>
</protein>
<feature type="region of interest" description="Disordered" evidence="1">
    <location>
        <begin position="745"/>
        <end position="775"/>
    </location>
</feature>
<feature type="compositionally biased region" description="Polar residues" evidence="1">
    <location>
        <begin position="751"/>
        <end position="765"/>
    </location>
</feature>
<dbReference type="VEuPathDB" id="TriTrypDB:LDHU3_12.0670"/>
<dbReference type="VEuPathDB" id="TriTrypDB:LdCL_120010200"/>
<dbReference type="EMBL" id="RHLD01000031">
    <property type="protein sequence ID" value="TPP44235.1"/>
    <property type="molecule type" value="Genomic_DNA"/>
</dbReference>